<dbReference type="EMBL" id="QCXM01000013">
    <property type="protein sequence ID" value="PUT46033.1"/>
    <property type="molecule type" value="Genomic_DNA"/>
</dbReference>
<evidence type="ECO:0000313" key="3">
    <source>
        <dbReference type="Proteomes" id="UP000251035"/>
    </source>
</evidence>
<reference evidence="1 3" key="1">
    <citation type="submission" date="2018-04" db="EMBL/GenBank/DDBJ databases">
        <title>Whole genome sequence comparison of clinical and drinking water Legionella pneumophila isolates associated with the Flint Water Crisis.</title>
        <authorList>
            <person name="Garner E."/>
            <person name="Brown C."/>
            <person name="Schwake O."/>
            <person name="Coil D."/>
            <person name="Jospin G."/>
            <person name="Eisen J."/>
            <person name="Edwards M."/>
            <person name="Pruden A."/>
        </authorList>
    </citation>
    <scope>NUCLEOTIDE SEQUENCE [LARGE SCALE GENOMIC DNA]</scope>
    <source>
        <strain evidence="1 3">Genessee03</strain>
    </source>
</reference>
<dbReference type="Proteomes" id="UP000306421">
    <property type="component" value="Unassembled WGS sequence"/>
</dbReference>
<evidence type="ECO:0000313" key="2">
    <source>
        <dbReference type="EMBL" id="TID40047.1"/>
    </source>
</evidence>
<comment type="caution">
    <text evidence="2">The sequence shown here is derived from an EMBL/GenBank/DDBJ whole genome shotgun (WGS) entry which is preliminary data.</text>
</comment>
<proteinExistence type="predicted"/>
<reference evidence="2 4" key="2">
    <citation type="submission" date="2018-04" db="EMBL/GenBank/DDBJ databases">
        <title>Whole genome sequence comparison of clinical and drinking water Legionella pneumophila isolates.</title>
        <authorList>
            <person name="Garner E."/>
        </authorList>
    </citation>
    <scope>NUCLEOTIDE SEQUENCE [LARGE SCALE GENOMIC DNA]</scope>
    <source>
        <strain evidence="2 4">WH02</strain>
    </source>
</reference>
<dbReference type="Proteomes" id="UP000251035">
    <property type="component" value="Unassembled WGS sequence"/>
</dbReference>
<accession>A0AB38N3P6</accession>
<evidence type="ECO:0000313" key="1">
    <source>
        <dbReference type="EMBL" id="PUT46033.1"/>
    </source>
</evidence>
<gene>
    <name evidence="1" type="ORF">DB745_12075</name>
    <name evidence="2" type="ORF">DIZ81_13210</name>
</gene>
<protein>
    <submittedName>
        <fullName evidence="2">Uncharacterized protein</fullName>
    </submittedName>
</protein>
<evidence type="ECO:0000313" key="4">
    <source>
        <dbReference type="Proteomes" id="UP000306421"/>
    </source>
</evidence>
<organism evidence="2 4">
    <name type="scientific">Legionella taurinensis</name>
    <dbReference type="NCBI Taxonomy" id="70611"/>
    <lineage>
        <taxon>Bacteria</taxon>
        <taxon>Pseudomonadati</taxon>
        <taxon>Pseudomonadota</taxon>
        <taxon>Gammaproteobacteria</taxon>
        <taxon>Legionellales</taxon>
        <taxon>Legionellaceae</taxon>
        <taxon>Legionella</taxon>
    </lineage>
</organism>
<keyword evidence="3" id="KW-1185">Reference proteome</keyword>
<dbReference type="AlphaFoldDB" id="A0AB38N3P6"/>
<dbReference type="EMBL" id="QFGG01000014">
    <property type="protein sequence ID" value="TID40047.1"/>
    <property type="molecule type" value="Genomic_DNA"/>
</dbReference>
<sequence length="61" mass="6914">MSITCIDQFEVTINDHVRPIMFCIVMPCSHDLHALPPASAKFKLSFIMYLKTVLFVMASNP</sequence>
<name>A0AB38N3P6_9GAMM</name>